<proteinExistence type="predicted"/>
<evidence type="ECO:0000313" key="1">
    <source>
        <dbReference type="EMBL" id="SDS37469.1"/>
    </source>
</evidence>
<dbReference type="Pfam" id="PF05721">
    <property type="entry name" value="PhyH"/>
    <property type="match status" value="1"/>
</dbReference>
<name>A0A1H1RR00_9ACTN</name>
<sequence length="272" mass="30828">MTDAVSPVRVDADADPPLDDWIERFHRDGFLVVEDALPDDLVRELRTDLDDAIGAAPNNAGQVEIQVRMFERSKAHLRLFDHEPVVTFAERLISQDRPGLGPDHVHVVHNNAFRTPTQAGISTWHQDDPPHYLVTHGEPPANVRLPVLLFTCNYYLTDVTERRHGPTQFVPGSHLFGAHCPPTLEGTRWEQDVVTAYGRAGTAIMFSCQVWHRGHPNLSERTRYVSQVSYAHRLIGHRYFPFMNYVMPEHVYAGANPRLRRLLGFLPTGAYG</sequence>
<dbReference type="GO" id="GO:0005506">
    <property type="term" value="F:iron ion binding"/>
    <property type="evidence" value="ECO:0007669"/>
    <property type="project" value="UniProtKB-ARBA"/>
</dbReference>
<keyword evidence="2" id="KW-1185">Reference proteome</keyword>
<dbReference type="InterPro" id="IPR008775">
    <property type="entry name" value="Phytyl_CoA_dOase-like"/>
</dbReference>
<dbReference type="OrthoDB" id="9796766at2"/>
<evidence type="ECO:0000313" key="2">
    <source>
        <dbReference type="Proteomes" id="UP000198983"/>
    </source>
</evidence>
<dbReference type="Gene3D" id="2.60.120.620">
    <property type="entry name" value="q2cbj1_9rhob like domain"/>
    <property type="match status" value="1"/>
</dbReference>
<keyword evidence="1" id="KW-0223">Dioxygenase</keyword>
<reference evidence="1 2" key="1">
    <citation type="submission" date="2016-10" db="EMBL/GenBank/DDBJ databases">
        <authorList>
            <person name="de Groot N.N."/>
        </authorList>
    </citation>
    <scope>NUCLEOTIDE SEQUENCE [LARGE SCALE GENOMIC DNA]</scope>
    <source>
        <strain evidence="1 2">DSM 22024</strain>
    </source>
</reference>
<protein>
    <submittedName>
        <fullName evidence="1">Ectoine hydroxylase-related dioxygenase, phytanoyl-CoA dioxygenase (PhyH) family</fullName>
    </submittedName>
</protein>
<keyword evidence="1" id="KW-0560">Oxidoreductase</keyword>
<dbReference type="AlphaFoldDB" id="A0A1H1RR00"/>
<organism evidence="1 2">
    <name type="scientific">Actinopolymorpha singaporensis</name>
    <dbReference type="NCBI Taxonomy" id="117157"/>
    <lineage>
        <taxon>Bacteria</taxon>
        <taxon>Bacillati</taxon>
        <taxon>Actinomycetota</taxon>
        <taxon>Actinomycetes</taxon>
        <taxon>Propionibacteriales</taxon>
        <taxon>Actinopolymorphaceae</taxon>
        <taxon>Actinopolymorpha</taxon>
    </lineage>
</organism>
<dbReference type="Proteomes" id="UP000198983">
    <property type="component" value="Chromosome I"/>
</dbReference>
<dbReference type="STRING" id="117157.SAMN04489717_2491"/>
<dbReference type="SUPFAM" id="SSF51197">
    <property type="entry name" value="Clavaminate synthase-like"/>
    <property type="match status" value="1"/>
</dbReference>
<accession>A0A1H1RR00</accession>
<dbReference type="RefSeq" id="WP_092653402.1">
    <property type="nucleotide sequence ID" value="NZ_LT629732.1"/>
</dbReference>
<dbReference type="EMBL" id="LT629732">
    <property type="protein sequence ID" value="SDS37469.1"/>
    <property type="molecule type" value="Genomic_DNA"/>
</dbReference>
<dbReference type="GO" id="GO:0016706">
    <property type="term" value="F:2-oxoglutarate-dependent dioxygenase activity"/>
    <property type="evidence" value="ECO:0007669"/>
    <property type="project" value="UniProtKB-ARBA"/>
</dbReference>
<dbReference type="PANTHER" id="PTHR20883:SF48">
    <property type="entry name" value="ECTOINE DIOXYGENASE"/>
    <property type="match status" value="1"/>
</dbReference>
<dbReference type="PANTHER" id="PTHR20883">
    <property type="entry name" value="PHYTANOYL-COA DIOXYGENASE DOMAIN CONTAINING 1"/>
    <property type="match status" value="1"/>
</dbReference>
<gene>
    <name evidence="1" type="ORF">SAMN04489717_2491</name>
</gene>